<name>A0AA36CUJ6_9BILA</name>
<sequence length="86" mass="10750">MVRWSFEYYLDDYRTSGDQSDPTKGVDREDERRWRHQEEWMTLGYLFFMIITKLPVIYVYYQFLRDRQIVQDRGNRVEKMPVQMLN</sequence>
<evidence type="ECO:0000256" key="1">
    <source>
        <dbReference type="SAM" id="Phobius"/>
    </source>
</evidence>
<dbReference type="EMBL" id="CATQJA010002632">
    <property type="protein sequence ID" value="CAJ0574732.1"/>
    <property type="molecule type" value="Genomic_DNA"/>
</dbReference>
<feature type="transmembrane region" description="Helical" evidence="1">
    <location>
        <begin position="40"/>
        <end position="61"/>
    </location>
</feature>
<keyword evidence="1" id="KW-0812">Transmembrane</keyword>
<feature type="non-terminal residue" evidence="2">
    <location>
        <position position="1"/>
    </location>
</feature>
<comment type="caution">
    <text evidence="2">The sequence shown here is derived from an EMBL/GenBank/DDBJ whole genome shotgun (WGS) entry which is preliminary data.</text>
</comment>
<proteinExistence type="predicted"/>
<reference evidence="2" key="1">
    <citation type="submission" date="2023-06" db="EMBL/GenBank/DDBJ databases">
        <authorList>
            <person name="Delattre M."/>
        </authorList>
    </citation>
    <scope>NUCLEOTIDE SEQUENCE</scope>
    <source>
        <strain evidence="2">AF72</strain>
    </source>
</reference>
<keyword evidence="1" id="KW-0472">Membrane</keyword>
<protein>
    <submittedName>
        <fullName evidence="2">Uncharacterized protein</fullName>
    </submittedName>
</protein>
<organism evidence="2 3">
    <name type="scientific">Mesorhabditis spiculigera</name>
    <dbReference type="NCBI Taxonomy" id="96644"/>
    <lineage>
        <taxon>Eukaryota</taxon>
        <taxon>Metazoa</taxon>
        <taxon>Ecdysozoa</taxon>
        <taxon>Nematoda</taxon>
        <taxon>Chromadorea</taxon>
        <taxon>Rhabditida</taxon>
        <taxon>Rhabditina</taxon>
        <taxon>Rhabditomorpha</taxon>
        <taxon>Rhabditoidea</taxon>
        <taxon>Rhabditidae</taxon>
        <taxon>Mesorhabditinae</taxon>
        <taxon>Mesorhabditis</taxon>
    </lineage>
</organism>
<dbReference type="AlphaFoldDB" id="A0AA36CUJ6"/>
<evidence type="ECO:0000313" key="3">
    <source>
        <dbReference type="Proteomes" id="UP001177023"/>
    </source>
</evidence>
<accession>A0AA36CUJ6</accession>
<evidence type="ECO:0000313" key="2">
    <source>
        <dbReference type="EMBL" id="CAJ0574732.1"/>
    </source>
</evidence>
<keyword evidence="1" id="KW-1133">Transmembrane helix</keyword>
<dbReference type="Proteomes" id="UP001177023">
    <property type="component" value="Unassembled WGS sequence"/>
</dbReference>
<gene>
    <name evidence="2" type="ORF">MSPICULIGERA_LOCUS13060</name>
</gene>
<keyword evidence="3" id="KW-1185">Reference proteome</keyword>